<gene>
    <name evidence="3" type="ORF">H9L15_08485</name>
</gene>
<dbReference type="Pfam" id="PF12728">
    <property type="entry name" value="HTH_17"/>
    <property type="match status" value="1"/>
</dbReference>
<organism evidence="3 4">
    <name type="scientific">Sphingomonas daechungensis</name>
    <dbReference type="NCBI Taxonomy" id="1176646"/>
    <lineage>
        <taxon>Bacteria</taxon>
        <taxon>Pseudomonadati</taxon>
        <taxon>Pseudomonadota</taxon>
        <taxon>Alphaproteobacteria</taxon>
        <taxon>Sphingomonadales</taxon>
        <taxon>Sphingomonadaceae</taxon>
        <taxon>Sphingomonas</taxon>
    </lineage>
</organism>
<feature type="region of interest" description="Disordered" evidence="1">
    <location>
        <begin position="1"/>
        <end position="27"/>
    </location>
</feature>
<feature type="domain" description="Helix-turn-helix" evidence="2">
    <location>
        <begin position="66"/>
        <end position="114"/>
    </location>
</feature>
<sequence length="122" mass="13010">MAQPGPCHRSPVLGLGTGARSHYPVRRGPTKRRLFDGLKFSAADLDRELAKLGAGSAELFPDDSFVSVNDAMAQLGIGRTKLYELIGAEQLATMSIGSRRMISRNSINAFIAGRPGSPPLSN</sequence>
<evidence type="ECO:0000313" key="4">
    <source>
        <dbReference type="Proteomes" id="UP000516134"/>
    </source>
</evidence>
<evidence type="ECO:0000313" key="3">
    <source>
        <dbReference type="EMBL" id="QNP42358.1"/>
    </source>
</evidence>
<evidence type="ECO:0000256" key="1">
    <source>
        <dbReference type="SAM" id="MobiDB-lite"/>
    </source>
</evidence>
<dbReference type="EMBL" id="CP060780">
    <property type="protein sequence ID" value="QNP42358.1"/>
    <property type="molecule type" value="Genomic_DNA"/>
</dbReference>
<protein>
    <submittedName>
        <fullName evidence="3">Helix-turn-helix domain-containing protein</fullName>
    </submittedName>
</protein>
<proteinExistence type="predicted"/>
<evidence type="ECO:0000259" key="2">
    <source>
        <dbReference type="Pfam" id="PF12728"/>
    </source>
</evidence>
<dbReference type="InterPro" id="IPR041657">
    <property type="entry name" value="HTH_17"/>
</dbReference>
<reference evidence="3 4" key="1">
    <citation type="submission" date="2020-08" db="EMBL/GenBank/DDBJ databases">
        <title>Genome sequence of Sphingomonas daechungensis KACC 18115T.</title>
        <authorList>
            <person name="Hyun D.-W."/>
            <person name="Bae J.-W."/>
        </authorList>
    </citation>
    <scope>NUCLEOTIDE SEQUENCE [LARGE SCALE GENOMIC DNA]</scope>
    <source>
        <strain evidence="3 4">KACC 18115</strain>
    </source>
</reference>
<accession>A0ABX6SZG4</accession>
<name>A0ABX6SZG4_9SPHN</name>
<dbReference type="Proteomes" id="UP000516134">
    <property type="component" value="Chromosome"/>
</dbReference>
<keyword evidence="4" id="KW-1185">Reference proteome</keyword>